<feature type="non-terminal residue" evidence="2">
    <location>
        <position position="173"/>
    </location>
</feature>
<dbReference type="EMBL" id="ASPP01046564">
    <property type="protein sequence ID" value="ETN98479.1"/>
    <property type="molecule type" value="Genomic_DNA"/>
</dbReference>
<dbReference type="PROSITE" id="PS50105">
    <property type="entry name" value="SAM_DOMAIN"/>
    <property type="match status" value="1"/>
</dbReference>
<dbReference type="OrthoDB" id="266718at2759"/>
<evidence type="ECO:0000259" key="1">
    <source>
        <dbReference type="PROSITE" id="PS50105"/>
    </source>
</evidence>
<feature type="domain" description="SAM" evidence="1">
    <location>
        <begin position="106"/>
        <end position="170"/>
    </location>
</feature>
<dbReference type="SUPFAM" id="SSF47769">
    <property type="entry name" value="SAM/Pointed domain"/>
    <property type="match status" value="1"/>
</dbReference>
<dbReference type="InterPro" id="IPR013761">
    <property type="entry name" value="SAM/pointed_sf"/>
</dbReference>
<comment type="caution">
    <text evidence="2">The sequence shown here is derived from an EMBL/GenBank/DDBJ whole genome shotgun (WGS) entry which is preliminary data.</text>
</comment>
<keyword evidence="3" id="KW-1185">Reference proteome</keyword>
<gene>
    <name evidence="2" type="ORF">RFI_39017</name>
</gene>
<dbReference type="Proteomes" id="UP000023152">
    <property type="component" value="Unassembled WGS sequence"/>
</dbReference>
<protein>
    <recommendedName>
        <fullName evidence="1">SAM domain-containing protein</fullName>
    </recommendedName>
</protein>
<dbReference type="InterPro" id="IPR001660">
    <property type="entry name" value="SAM"/>
</dbReference>
<sequence length="173" mass="20323">KKKKKKKKIAEAKRCNRKTVLQPEEADEWNSSEMSLVEQEMTKQIESLIDEQISKIKTKQEWQTELERRALASDFAVTNVPSFLICSHARICLTIVVINKNNVLKWDEYEVAYWLSSIGCEEYMQVFFQNKIRGDMLLYDLTPEFLQKDLRVRGLHVNTLIRAIQELKTVLTI</sequence>
<feature type="non-terminal residue" evidence="2">
    <location>
        <position position="1"/>
    </location>
</feature>
<accession>X6LCM7</accession>
<organism evidence="2 3">
    <name type="scientific">Reticulomyxa filosa</name>
    <dbReference type="NCBI Taxonomy" id="46433"/>
    <lineage>
        <taxon>Eukaryota</taxon>
        <taxon>Sar</taxon>
        <taxon>Rhizaria</taxon>
        <taxon>Retaria</taxon>
        <taxon>Foraminifera</taxon>
        <taxon>Monothalamids</taxon>
        <taxon>Reticulomyxidae</taxon>
        <taxon>Reticulomyxa</taxon>
    </lineage>
</organism>
<name>X6LCM7_RETFI</name>
<dbReference type="AlphaFoldDB" id="X6LCM7"/>
<reference evidence="2 3" key="1">
    <citation type="journal article" date="2013" name="Curr. Biol.">
        <title>The Genome of the Foraminiferan Reticulomyxa filosa.</title>
        <authorList>
            <person name="Glockner G."/>
            <person name="Hulsmann N."/>
            <person name="Schleicher M."/>
            <person name="Noegel A.A."/>
            <person name="Eichinger L."/>
            <person name="Gallinger C."/>
            <person name="Pawlowski J."/>
            <person name="Sierra R."/>
            <person name="Euteneuer U."/>
            <person name="Pillet L."/>
            <person name="Moustafa A."/>
            <person name="Platzer M."/>
            <person name="Groth M."/>
            <person name="Szafranski K."/>
            <person name="Schliwa M."/>
        </authorList>
    </citation>
    <scope>NUCLEOTIDE SEQUENCE [LARGE SCALE GENOMIC DNA]</scope>
</reference>
<dbReference type="Gene3D" id="1.10.150.50">
    <property type="entry name" value="Transcription Factor, Ets-1"/>
    <property type="match status" value="1"/>
</dbReference>
<dbReference type="SMART" id="SM00454">
    <property type="entry name" value="SAM"/>
    <property type="match status" value="1"/>
</dbReference>
<proteinExistence type="predicted"/>
<evidence type="ECO:0000313" key="2">
    <source>
        <dbReference type="EMBL" id="ETN98479.1"/>
    </source>
</evidence>
<dbReference type="Pfam" id="PF00536">
    <property type="entry name" value="SAM_1"/>
    <property type="match status" value="1"/>
</dbReference>
<evidence type="ECO:0000313" key="3">
    <source>
        <dbReference type="Proteomes" id="UP000023152"/>
    </source>
</evidence>